<sequence length="307" mass="32054">MTAETVTDNGGHLILDAPSDLFLVRARPGGTRSRRHFVARIPAGGLVPDVAGTGVWRLLAVPLPGGRLRALSAPPDGTAAADLTMAALATAVRGDREPPRDARVLYAGQVEAAAAGVTFTGTAAVCWVRGTGGPLVRNDDETFGDGVPVLLAGRDWVRSDRGGAVEAITSDDLLRSGELWDAVRDQTVRLLRLVERQGEAADAALLESLAARAEANRAAVARATRIASGVAGARVGAGRVGHGERYRRAAAALRLVAGSGLPVVEPAGRRAAPADLAEAVRVVARSSSLHLRDVQLPERWWRLDLGP</sequence>
<dbReference type="EMBL" id="JASCTH010000044">
    <property type="protein sequence ID" value="MDI6105345.1"/>
    <property type="molecule type" value="Genomic_DNA"/>
</dbReference>
<accession>A0ABT6X015</accession>
<dbReference type="Proteomes" id="UP001241758">
    <property type="component" value="Unassembled WGS sequence"/>
</dbReference>
<evidence type="ECO:0000313" key="1">
    <source>
        <dbReference type="EMBL" id="MDI6105345.1"/>
    </source>
</evidence>
<protein>
    <submittedName>
        <fullName evidence="1">Uncharacterized protein</fullName>
    </submittedName>
</protein>
<keyword evidence="2" id="KW-1185">Reference proteome</keyword>
<evidence type="ECO:0000313" key="2">
    <source>
        <dbReference type="Proteomes" id="UP001241758"/>
    </source>
</evidence>
<dbReference type="RefSeq" id="WP_282766813.1">
    <property type="nucleotide sequence ID" value="NZ_JASCTH010000044.1"/>
</dbReference>
<gene>
    <name evidence="1" type="ORF">QLQ12_42870</name>
</gene>
<proteinExistence type="predicted"/>
<comment type="caution">
    <text evidence="1">The sequence shown here is derived from an EMBL/GenBank/DDBJ whole genome shotgun (WGS) entry which is preliminary data.</text>
</comment>
<organism evidence="1 2">
    <name type="scientific">Actinoplanes sandaracinus</name>
    <dbReference type="NCBI Taxonomy" id="3045177"/>
    <lineage>
        <taxon>Bacteria</taxon>
        <taxon>Bacillati</taxon>
        <taxon>Actinomycetota</taxon>
        <taxon>Actinomycetes</taxon>
        <taxon>Micromonosporales</taxon>
        <taxon>Micromonosporaceae</taxon>
        <taxon>Actinoplanes</taxon>
    </lineage>
</organism>
<reference evidence="1 2" key="1">
    <citation type="submission" date="2023-05" db="EMBL/GenBank/DDBJ databases">
        <title>Actinoplanes sp. NEAU-A12 genome sequencing.</title>
        <authorList>
            <person name="Wang Z.-S."/>
        </authorList>
    </citation>
    <scope>NUCLEOTIDE SEQUENCE [LARGE SCALE GENOMIC DNA]</scope>
    <source>
        <strain evidence="1 2">NEAU-A12</strain>
    </source>
</reference>
<name>A0ABT6X015_9ACTN</name>
<feature type="non-terminal residue" evidence="1">
    <location>
        <position position="307"/>
    </location>
</feature>